<gene>
    <name evidence="4" type="ORF">GW779_01255</name>
    <name evidence="3" type="ORF">GW910_00840</name>
</gene>
<accession>A0A8J8CIM1</accession>
<name>A0A8J8CIM1_9ARCH</name>
<dbReference type="SUPFAM" id="SSF46565">
    <property type="entry name" value="Chaperone J-domain"/>
    <property type="match status" value="1"/>
</dbReference>
<dbReference type="PANTHER" id="PTHR43096">
    <property type="entry name" value="DNAJ HOMOLOG 1, MITOCHONDRIAL-RELATED"/>
    <property type="match status" value="1"/>
</dbReference>
<dbReference type="Gene3D" id="1.10.287.110">
    <property type="entry name" value="DnaJ domain"/>
    <property type="match status" value="1"/>
</dbReference>
<dbReference type="Proteomes" id="UP000768163">
    <property type="component" value="Unassembled WGS sequence"/>
</dbReference>
<sequence length="155" mass="17969">MARAGKNECVGSHYLTLGLKKSASEQEIKDRYRELAKIYHPDVNYSPDAEEKFKAINEAYNYLISHVGNNGDKPCGDNSEIFNKVQRTNKTTKPDSRYIKDITDKLLKDISKSVKKEVHKNLQKNLQKFMKQNRIDQVIYTAAVKGLKKEMKRRF</sequence>
<keyword evidence="1" id="KW-0143">Chaperone</keyword>
<dbReference type="PANTHER" id="PTHR43096:SF52">
    <property type="entry name" value="DNAJ HOMOLOG 1, MITOCHONDRIAL-RELATED"/>
    <property type="match status" value="1"/>
</dbReference>
<dbReference type="GO" id="GO:0005737">
    <property type="term" value="C:cytoplasm"/>
    <property type="evidence" value="ECO:0007669"/>
    <property type="project" value="TreeGrafter"/>
</dbReference>
<evidence type="ECO:0000313" key="3">
    <source>
        <dbReference type="EMBL" id="NCN64613.1"/>
    </source>
</evidence>
<dbReference type="PRINTS" id="PR00625">
    <property type="entry name" value="JDOMAIN"/>
</dbReference>
<dbReference type="CDD" id="cd06257">
    <property type="entry name" value="DnaJ"/>
    <property type="match status" value="1"/>
</dbReference>
<dbReference type="InterPro" id="IPR036869">
    <property type="entry name" value="J_dom_sf"/>
</dbReference>
<reference evidence="4" key="1">
    <citation type="submission" date="2019-11" db="EMBL/GenBank/DDBJ databases">
        <title>Lipid analysis of CO2-rich subsurface aquifers suggests an autotrophy-based deep biosphere with lysolipids enriched in CPR bacteria.</title>
        <authorList>
            <person name="Probst A.J."/>
            <person name="Elling F.J."/>
            <person name="Castelle C.J."/>
            <person name="Zhu Q."/>
            <person name="Elvert M."/>
            <person name="Birarda G."/>
            <person name="Holman H.-Y."/>
            <person name="Lane K.R."/>
            <person name="Ladd B."/>
            <person name="Ryan M.C."/>
            <person name="Woyke T."/>
            <person name="Hinrichs K.-U."/>
            <person name="Banfield J.F."/>
        </authorList>
    </citation>
    <scope>NUCLEOTIDE SEQUENCE</scope>
    <source>
        <strain evidence="3">CG_2015-01_33_1645</strain>
        <strain evidence="4">CG_2015-04_33_537</strain>
    </source>
</reference>
<evidence type="ECO:0000313" key="4">
    <source>
        <dbReference type="EMBL" id="NCS91040.1"/>
    </source>
</evidence>
<dbReference type="SMART" id="SM00271">
    <property type="entry name" value="DnaJ"/>
    <property type="match status" value="1"/>
</dbReference>
<feature type="domain" description="J" evidence="2">
    <location>
        <begin position="12"/>
        <end position="68"/>
    </location>
</feature>
<comment type="caution">
    <text evidence="4">The sequence shown here is derived from an EMBL/GenBank/DDBJ whole genome shotgun (WGS) entry which is preliminary data.</text>
</comment>
<dbReference type="GO" id="GO:0051082">
    <property type="term" value="F:unfolded protein binding"/>
    <property type="evidence" value="ECO:0007669"/>
    <property type="project" value="TreeGrafter"/>
</dbReference>
<organism evidence="4 5">
    <name type="scientific">Candidatus Altarchaeum hamiconexum</name>
    <dbReference type="NCBI Taxonomy" id="1803513"/>
    <lineage>
        <taxon>Archaea</taxon>
        <taxon>Candidatus Altarchaeota</taxon>
        <taxon>Candidatus Altiarchaeia</taxon>
        <taxon>Candidatus Altarchaeales</taxon>
        <taxon>Candidatus Altarchaeaceae</taxon>
        <taxon>Candidatus Altarchaeum</taxon>
    </lineage>
</organism>
<dbReference type="PROSITE" id="PS50076">
    <property type="entry name" value="DNAJ_2"/>
    <property type="match status" value="1"/>
</dbReference>
<evidence type="ECO:0000259" key="2">
    <source>
        <dbReference type="PROSITE" id="PS50076"/>
    </source>
</evidence>
<dbReference type="GO" id="GO:0042026">
    <property type="term" value="P:protein refolding"/>
    <property type="evidence" value="ECO:0007669"/>
    <property type="project" value="TreeGrafter"/>
</dbReference>
<dbReference type="Pfam" id="PF00226">
    <property type="entry name" value="DnaJ"/>
    <property type="match status" value="1"/>
</dbReference>
<proteinExistence type="predicted"/>
<dbReference type="InterPro" id="IPR001623">
    <property type="entry name" value="DnaJ_domain"/>
</dbReference>
<dbReference type="Proteomes" id="UP000738826">
    <property type="component" value="Unassembled WGS sequence"/>
</dbReference>
<dbReference type="EMBL" id="JAACQH010000020">
    <property type="protein sequence ID" value="NCS91040.1"/>
    <property type="molecule type" value="Genomic_DNA"/>
</dbReference>
<dbReference type="AlphaFoldDB" id="A0A8J8CIM1"/>
<evidence type="ECO:0000313" key="5">
    <source>
        <dbReference type="Proteomes" id="UP000738826"/>
    </source>
</evidence>
<evidence type="ECO:0000256" key="1">
    <source>
        <dbReference type="ARBA" id="ARBA00023186"/>
    </source>
</evidence>
<dbReference type="EMBL" id="JAACVF010000020">
    <property type="protein sequence ID" value="NCN64613.1"/>
    <property type="molecule type" value="Genomic_DNA"/>
</dbReference>
<protein>
    <submittedName>
        <fullName evidence="4">DnaJ domain-containing protein</fullName>
    </submittedName>
</protein>